<reference evidence="2 3" key="1">
    <citation type="journal article" date="2023" name="Microbiol. Resour. Announc.">
        <title>Complete Genome of 'Candidatus Phytoplasma rubi' RS, a Phytopathogenic Bacterium Associated with Rubus Stunt Disease.</title>
        <authorList>
            <person name="Duckeck D."/>
            <person name="Zubert C."/>
            <person name="Bohm J.W."/>
            <person name="Carminati G."/>
            <person name="Schneider B."/>
            <person name="Kube M."/>
        </authorList>
    </citation>
    <scope>NUCLEOTIDE SEQUENCE [LARGE SCALE GENOMIC DNA]</scope>
    <source>
        <strain evidence="2 3">RS</strain>
    </source>
</reference>
<sequence length="49" mass="5905">MVSFKIGISFFGNLMIFILVKIIQPIIKKRNNPKMIKKQFDYFFNIKHD</sequence>
<protein>
    <submittedName>
        <fullName evidence="2">Uncharacterized protein</fullName>
    </submittedName>
</protein>
<evidence type="ECO:0000313" key="3">
    <source>
        <dbReference type="Proteomes" id="UP001164727"/>
    </source>
</evidence>
<evidence type="ECO:0000313" key="2">
    <source>
        <dbReference type="EMBL" id="WAN63382.1"/>
    </source>
</evidence>
<keyword evidence="1" id="KW-0472">Membrane</keyword>
<organism evidence="2 3">
    <name type="scientific">Candidatus Phytoplasma rubi</name>
    <dbReference type="NCBI Taxonomy" id="399025"/>
    <lineage>
        <taxon>Bacteria</taxon>
        <taxon>Bacillati</taxon>
        <taxon>Mycoplasmatota</taxon>
        <taxon>Mollicutes</taxon>
        <taxon>Acholeplasmatales</taxon>
        <taxon>Acholeplasmataceae</taxon>
        <taxon>Candidatus Phytoplasma</taxon>
        <taxon>16SrV (Elm yellows group)</taxon>
    </lineage>
</organism>
<keyword evidence="1" id="KW-0812">Transmembrane</keyword>
<keyword evidence="3" id="KW-1185">Reference proteome</keyword>
<gene>
    <name evidence="2" type="ORF">RS022_04950</name>
</gene>
<keyword evidence="1" id="KW-1133">Transmembrane helix</keyword>
<dbReference type="EMBL" id="CP114006">
    <property type="protein sequence ID" value="WAN63382.1"/>
    <property type="molecule type" value="Genomic_DNA"/>
</dbReference>
<dbReference type="Proteomes" id="UP001164727">
    <property type="component" value="Chromosome"/>
</dbReference>
<name>A0ABY7BTL2_9MOLU</name>
<evidence type="ECO:0000256" key="1">
    <source>
        <dbReference type="SAM" id="Phobius"/>
    </source>
</evidence>
<proteinExistence type="predicted"/>
<feature type="transmembrane region" description="Helical" evidence="1">
    <location>
        <begin position="6"/>
        <end position="27"/>
    </location>
</feature>
<accession>A0ABY7BTL2</accession>